<dbReference type="Proteomes" id="UP000261640">
    <property type="component" value="Unplaced"/>
</dbReference>
<dbReference type="AlphaFoldDB" id="A0A3Q3T2J1"/>
<dbReference type="Ensembl" id="ENSMAMT00000035915.2">
    <property type="protein sequence ID" value="ENSMAMP00000035015.1"/>
    <property type="gene ID" value="ENSMAMG00000023511.2"/>
</dbReference>
<reference evidence="6" key="2">
    <citation type="submission" date="2025-09" db="UniProtKB">
        <authorList>
            <consortium name="Ensembl"/>
        </authorList>
    </citation>
    <scope>IDENTIFICATION</scope>
</reference>
<dbReference type="InParanoid" id="A0A3Q3T2J1"/>
<name>A0A3Q3T2J1_9TELE</name>
<dbReference type="STRING" id="205130.ENSMAMP00000035015"/>
<dbReference type="FunFam" id="3.30.1520.10:FF:000040">
    <property type="entry name" value="NADPH oxidase organizer 1"/>
    <property type="match status" value="1"/>
</dbReference>
<dbReference type="SUPFAM" id="SSF64268">
    <property type="entry name" value="PX domain"/>
    <property type="match status" value="1"/>
</dbReference>
<dbReference type="FunFam" id="2.30.30.40:FF:000219">
    <property type="entry name" value="NADPH oxidase organizer 1"/>
    <property type="match status" value="1"/>
</dbReference>
<dbReference type="GeneID" id="113141189"/>
<dbReference type="GO" id="GO:0042554">
    <property type="term" value="P:superoxide anion generation"/>
    <property type="evidence" value="ECO:0007669"/>
    <property type="project" value="TreeGrafter"/>
</dbReference>
<organism evidence="6 7">
    <name type="scientific">Mastacembelus armatus</name>
    <name type="common">zig-zag eel</name>
    <dbReference type="NCBI Taxonomy" id="205130"/>
    <lineage>
        <taxon>Eukaryota</taxon>
        <taxon>Metazoa</taxon>
        <taxon>Chordata</taxon>
        <taxon>Craniata</taxon>
        <taxon>Vertebrata</taxon>
        <taxon>Euteleostomi</taxon>
        <taxon>Actinopterygii</taxon>
        <taxon>Neopterygii</taxon>
        <taxon>Teleostei</taxon>
        <taxon>Neoteleostei</taxon>
        <taxon>Acanthomorphata</taxon>
        <taxon>Anabantaria</taxon>
        <taxon>Synbranchiformes</taxon>
        <taxon>Mastacembelidae</taxon>
        <taxon>Mastacembelus</taxon>
    </lineage>
</organism>
<evidence type="ECO:0000256" key="1">
    <source>
        <dbReference type="ARBA" id="ARBA00022443"/>
    </source>
</evidence>
<dbReference type="InterPro" id="IPR036871">
    <property type="entry name" value="PX_dom_sf"/>
</dbReference>
<evidence type="ECO:0000259" key="4">
    <source>
        <dbReference type="PROSITE" id="PS50002"/>
    </source>
</evidence>
<dbReference type="CDD" id="cd12024">
    <property type="entry name" value="SH3_NoxO1_2"/>
    <property type="match status" value="1"/>
</dbReference>
<feature type="region of interest" description="Disordered" evidence="3">
    <location>
        <begin position="326"/>
        <end position="391"/>
    </location>
</feature>
<keyword evidence="1 2" id="KW-0728">SH3 domain</keyword>
<protein>
    <submittedName>
        <fullName evidence="6">NADPH oxidase organizer 1a</fullName>
    </submittedName>
</protein>
<sequence length="527" mass="59094">MEAQRFPISVSLIGVMLKDKSKMYVASVFWSDQSDVVIYRTFQDFKKIHRQLKKQFPAANKLNKSDRIIPTFRDNEIKLGRERRGPTKSLARLKFLQKYCNELLSCDPRVCQCADLIGFFQPKDQDLQPEFSKNSIMITPSDDEKANIGHSGSGTVTQPFVTETYRCVALYETKDTKNKPFKVAVDENVDVLIKDKAGWWLVENEEKQIAWFPAPYLEKLDDDDDDDWDEDDTDETLERGMLYTAVKNYKATKDDEVTVTIGAVVKVLQKSDNGWWLIRYNGKAGYIPTMYLQPHNYPHVHLTAAHQHRRASATLQAPSSKLEHCQQLSRSQGNMLQLPPARSFSPHPLQPHRKLRSHSLDVPSLQLSAQPTPSTSDTNISTSPSNAKHAPLPTILVEMDGKEEQHGRRLVAVSDGSFGSSSSDVSFSDDLSSFSESSSLNLSYSASSEQLHLSRTPPPMGSSHLSPTNPAKKIMSVSDPNLHKGIKTPKVPPRPQAQEILTRCTTITRKNASGGNLSPTQTEILSR</sequence>
<keyword evidence="7" id="KW-1185">Reference proteome</keyword>
<dbReference type="InterPro" id="IPR051228">
    <property type="entry name" value="NADPH_Oxidase/PX-Domain"/>
</dbReference>
<dbReference type="SUPFAM" id="SSF50044">
    <property type="entry name" value="SH3-domain"/>
    <property type="match status" value="2"/>
</dbReference>
<dbReference type="InterPro" id="IPR035758">
    <property type="entry name" value="NoxO1_SH3_2"/>
</dbReference>
<dbReference type="GO" id="GO:0016176">
    <property type="term" value="F:superoxide-generating NADPH oxidase activator activity"/>
    <property type="evidence" value="ECO:0007669"/>
    <property type="project" value="TreeGrafter"/>
</dbReference>
<evidence type="ECO:0000256" key="3">
    <source>
        <dbReference type="SAM" id="MobiDB-lite"/>
    </source>
</evidence>
<evidence type="ECO:0000259" key="5">
    <source>
        <dbReference type="PROSITE" id="PS50195"/>
    </source>
</evidence>
<dbReference type="SMART" id="SM00326">
    <property type="entry name" value="SH3"/>
    <property type="match status" value="2"/>
</dbReference>
<evidence type="ECO:0000256" key="2">
    <source>
        <dbReference type="PROSITE-ProRule" id="PRU00192"/>
    </source>
</evidence>
<dbReference type="Pfam" id="PF00018">
    <property type="entry name" value="SH3_1"/>
    <property type="match status" value="1"/>
</dbReference>
<proteinExistence type="predicted"/>
<feature type="domain" description="PX" evidence="5">
    <location>
        <begin position="1"/>
        <end position="127"/>
    </location>
</feature>
<dbReference type="GO" id="GO:0005737">
    <property type="term" value="C:cytoplasm"/>
    <property type="evidence" value="ECO:0007669"/>
    <property type="project" value="TreeGrafter"/>
</dbReference>
<dbReference type="InterPro" id="IPR001683">
    <property type="entry name" value="PX_dom"/>
</dbReference>
<dbReference type="Gene3D" id="3.30.1520.10">
    <property type="entry name" value="Phox-like domain"/>
    <property type="match status" value="1"/>
</dbReference>
<feature type="domain" description="SH3" evidence="4">
    <location>
        <begin position="238"/>
        <end position="297"/>
    </location>
</feature>
<dbReference type="GeneTree" id="ENSGT00940000158812"/>
<dbReference type="InterPro" id="IPR036028">
    <property type="entry name" value="SH3-like_dom_sf"/>
</dbReference>
<dbReference type="OrthoDB" id="10255964at2759"/>
<dbReference type="RefSeq" id="XP_026181241.1">
    <property type="nucleotide sequence ID" value="XM_026325456.1"/>
</dbReference>
<dbReference type="PANTHER" id="PTHR15706">
    <property type="entry name" value="SH3 MULTIPLE DOMAIN"/>
    <property type="match status" value="1"/>
</dbReference>
<dbReference type="Gene3D" id="2.30.30.40">
    <property type="entry name" value="SH3 Domains"/>
    <property type="match status" value="2"/>
</dbReference>
<feature type="compositionally biased region" description="Polar residues" evidence="3">
    <location>
        <begin position="326"/>
        <end position="335"/>
    </location>
</feature>
<evidence type="ECO:0000313" key="7">
    <source>
        <dbReference type="Proteomes" id="UP000261640"/>
    </source>
</evidence>
<dbReference type="CTD" id="572245"/>
<feature type="compositionally biased region" description="Polar residues" evidence="3">
    <location>
        <begin position="365"/>
        <end position="386"/>
    </location>
</feature>
<dbReference type="FunFam" id="2.30.30.40:FF:000233">
    <property type="entry name" value="NADPH oxidase organizer 1"/>
    <property type="match status" value="1"/>
</dbReference>
<dbReference type="Pfam" id="PF00787">
    <property type="entry name" value="PX"/>
    <property type="match status" value="1"/>
</dbReference>
<evidence type="ECO:0000313" key="6">
    <source>
        <dbReference type="Ensembl" id="ENSMAMP00000035015.1"/>
    </source>
</evidence>
<dbReference type="PROSITE" id="PS50195">
    <property type="entry name" value="PX"/>
    <property type="match status" value="1"/>
</dbReference>
<feature type="domain" description="SH3" evidence="4">
    <location>
        <begin position="162"/>
        <end position="222"/>
    </location>
</feature>
<dbReference type="PROSITE" id="PS50002">
    <property type="entry name" value="SH3"/>
    <property type="match status" value="2"/>
</dbReference>
<dbReference type="GO" id="GO:0035091">
    <property type="term" value="F:phosphatidylinositol binding"/>
    <property type="evidence" value="ECO:0007669"/>
    <property type="project" value="InterPro"/>
</dbReference>
<dbReference type="SMART" id="SM00312">
    <property type="entry name" value="PX"/>
    <property type="match status" value="1"/>
</dbReference>
<dbReference type="InterPro" id="IPR001452">
    <property type="entry name" value="SH3_domain"/>
</dbReference>
<reference evidence="6" key="1">
    <citation type="submission" date="2025-08" db="UniProtKB">
        <authorList>
            <consortium name="Ensembl"/>
        </authorList>
    </citation>
    <scope>IDENTIFICATION</scope>
</reference>
<dbReference type="PANTHER" id="PTHR15706:SF10">
    <property type="entry name" value="NADPH OXIDASE ORGANIZER 1"/>
    <property type="match status" value="1"/>
</dbReference>
<accession>A0A3Q3T2J1</accession>